<sequence length="262" mass="29336">MIDLSWIFIVSLLVGPVESVIVSADEGENADSGLDIDVSLIETYPIEDELFVQGLEIDDAGRLLLSTGLYGDSRIGYLDVDSGTFEEVDRLDSDYFGEGVTVTPDGVMQLTWKEETLFLRDNESLEVIDTVSYEGEGWGLAYDADADGVWLSDGSNTVTLRSMDSFEVVDEIETEFENINELEFVDGFLYANIWLSYDLIKIDVSSGEVVAVYDLEEIVYSADMDDDEIAQMDTLNGIAHIEDDEFYLAGKNYPYLYRVKIE</sequence>
<organism evidence="1 2">
    <name type="scientific">Aliicoccus persicus</name>
    <dbReference type="NCBI Taxonomy" id="930138"/>
    <lineage>
        <taxon>Bacteria</taxon>
        <taxon>Bacillati</taxon>
        <taxon>Bacillota</taxon>
        <taxon>Bacilli</taxon>
        <taxon>Bacillales</taxon>
        <taxon>Staphylococcaceae</taxon>
        <taxon>Aliicoccus</taxon>
    </lineage>
</organism>
<dbReference type="EMBL" id="FOIT01000005">
    <property type="protein sequence ID" value="SEW11641.1"/>
    <property type="molecule type" value="Genomic_DNA"/>
</dbReference>
<name>A0A662Z4J8_9STAP</name>
<gene>
    <name evidence="1" type="ORF">SAMN05192557_1694</name>
</gene>
<evidence type="ECO:0000313" key="1">
    <source>
        <dbReference type="EMBL" id="SEW11641.1"/>
    </source>
</evidence>
<dbReference type="PANTHER" id="PTHR31270">
    <property type="entry name" value="GLUTAMINYL-PEPTIDE CYCLOTRANSFERASE"/>
    <property type="match status" value="1"/>
</dbReference>
<dbReference type="InterPro" id="IPR011044">
    <property type="entry name" value="Quino_amine_DH_bsu"/>
</dbReference>
<protein>
    <submittedName>
        <fullName evidence="1">Glutaminyl-peptide cyclotransferase</fullName>
    </submittedName>
</protein>
<evidence type="ECO:0000313" key="2">
    <source>
        <dbReference type="Proteomes" id="UP000243605"/>
    </source>
</evidence>
<proteinExistence type="predicted"/>
<keyword evidence="1" id="KW-0808">Transferase</keyword>
<reference evidence="1 2" key="1">
    <citation type="submission" date="2016-10" db="EMBL/GenBank/DDBJ databases">
        <authorList>
            <person name="Varghese N."/>
            <person name="Submissions S."/>
        </authorList>
    </citation>
    <scope>NUCLEOTIDE SEQUENCE [LARGE SCALE GENOMIC DNA]</scope>
    <source>
        <strain evidence="1 2">IBRC-M10081</strain>
    </source>
</reference>
<dbReference type="Gene3D" id="2.130.10.10">
    <property type="entry name" value="YVTN repeat-like/Quinoprotein amine dehydrogenase"/>
    <property type="match status" value="1"/>
</dbReference>
<dbReference type="PANTHER" id="PTHR31270:SF1">
    <property type="entry name" value="GLUTAMINYL-PEPTIDE CYCLOTRANSFERASE"/>
    <property type="match status" value="1"/>
</dbReference>
<dbReference type="InterPro" id="IPR007788">
    <property type="entry name" value="QCT"/>
</dbReference>
<keyword evidence="2" id="KW-1185">Reference proteome</keyword>
<dbReference type="Pfam" id="PF05096">
    <property type="entry name" value="Glu_cyclase_2"/>
    <property type="match status" value="1"/>
</dbReference>
<dbReference type="SUPFAM" id="SSF50969">
    <property type="entry name" value="YVTN repeat-like/Quinoprotein amine dehydrogenase"/>
    <property type="match status" value="1"/>
</dbReference>
<dbReference type="AlphaFoldDB" id="A0A662Z4J8"/>
<dbReference type="InterPro" id="IPR015943">
    <property type="entry name" value="WD40/YVTN_repeat-like_dom_sf"/>
</dbReference>
<accession>A0A662Z4J8</accession>
<dbReference type="Proteomes" id="UP000243605">
    <property type="component" value="Unassembled WGS sequence"/>
</dbReference>
<dbReference type="GO" id="GO:0016603">
    <property type="term" value="F:glutaminyl-peptide cyclotransferase activity"/>
    <property type="evidence" value="ECO:0007669"/>
    <property type="project" value="InterPro"/>
</dbReference>
<dbReference type="RefSeq" id="WP_180366272.1">
    <property type="nucleotide sequence ID" value="NZ_FOIT01000005.1"/>
</dbReference>